<proteinExistence type="predicted"/>
<evidence type="ECO:0000313" key="1">
    <source>
        <dbReference type="EMBL" id="GIY09110.1"/>
    </source>
</evidence>
<sequence>MKVLQRKTYRNPRKGLKENLRRWSFFLKMLRAEDVVGGTIYNTDVFAHWVGFCLPWEHSVKSNDGKLLQHFTMEEKKKKN</sequence>
<dbReference type="AlphaFoldDB" id="A0AAV4QM22"/>
<comment type="caution">
    <text evidence="1">The sequence shown here is derived from an EMBL/GenBank/DDBJ whole genome shotgun (WGS) entry which is preliminary data.</text>
</comment>
<gene>
    <name evidence="1" type="ORF">CEXT_450991</name>
</gene>
<accession>A0AAV4QM22</accession>
<evidence type="ECO:0000313" key="2">
    <source>
        <dbReference type="Proteomes" id="UP001054945"/>
    </source>
</evidence>
<dbReference type="EMBL" id="BPLR01006331">
    <property type="protein sequence ID" value="GIY09110.1"/>
    <property type="molecule type" value="Genomic_DNA"/>
</dbReference>
<protein>
    <submittedName>
        <fullName evidence="1">Uncharacterized protein</fullName>
    </submittedName>
</protein>
<keyword evidence="2" id="KW-1185">Reference proteome</keyword>
<organism evidence="1 2">
    <name type="scientific">Caerostris extrusa</name>
    <name type="common">Bark spider</name>
    <name type="synonym">Caerostris bankana</name>
    <dbReference type="NCBI Taxonomy" id="172846"/>
    <lineage>
        <taxon>Eukaryota</taxon>
        <taxon>Metazoa</taxon>
        <taxon>Ecdysozoa</taxon>
        <taxon>Arthropoda</taxon>
        <taxon>Chelicerata</taxon>
        <taxon>Arachnida</taxon>
        <taxon>Araneae</taxon>
        <taxon>Araneomorphae</taxon>
        <taxon>Entelegynae</taxon>
        <taxon>Araneoidea</taxon>
        <taxon>Araneidae</taxon>
        <taxon>Caerostris</taxon>
    </lineage>
</organism>
<name>A0AAV4QM22_CAEEX</name>
<reference evidence="1 2" key="1">
    <citation type="submission" date="2021-06" db="EMBL/GenBank/DDBJ databases">
        <title>Caerostris extrusa draft genome.</title>
        <authorList>
            <person name="Kono N."/>
            <person name="Arakawa K."/>
        </authorList>
    </citation>
    <scope>NUCLEOTIDE SEQUENCE [LARGE SCALE GENOMIC DNA]</scope>
</reference>
<dbReference type="Proteomes" id="UP001054945">
    <property type="component" value="Unassembled WGS sequence"/>
</dbReference>